<protein>
    <submittedName>
        <fullName evidence="1">Uncharacterized protein</fullName>
    </submittedName>
</protein>
<evidence type="ECO:0000313" key="2">
    <source>
        <dbReference type="Proteomes" id="UP000007305"/>
    </source>
</evidence>
<dbReference type="AlphaFoldDB" id="A0A804N3Q9"/>
<organism evidence="1 2">
    <name type="scientific">Zea mays</name>
    <name type="common">Maize</name>
    <dbReference type="NCBI Taxonomy" id="4577"/>
    <lineage>
        <taxon>Eukaryota</taxon>
        <taxon>Viridiplantae</taxon>
        <taxon>Streptophyta</taxon>
        <taxon>Embryophyta</taxon>
        <taxon>Tracheophyta</taxon>
        <taxon>Spermatophyta</taxon>
        <taxon>Magnoliopsida</taxon>
        <taxon>Liliopsida</taxon>
        <taxon>Poales</taxon>
        <taxon>Poaceae</taxon>
        <taxon>PACMAD clade</taxon>
        <taxon>Panicoideae</taxon>
        <taxon>Andropogonodae</taxon>
        <taxon>Andropogoneae</taxon>
        <taxon>Tripsacinae</taxon>
        <taxon>Zea</taxon>
    </lineage>
</organism>
<dbReference type="Gramene" id="Zm00001eb132500_T001">
    <property type="protein sequence ID" value="Zm00001eb132500_P001"/>
    <property type="gene ID" value="Zm00001eb132500"/>
</dbReference>
<dbReference type="Proteomes" id="UP000007305">
    <property type="component" value="Chromosome 3"/>
</dbReference>
<proteinExistence type="predicted"/>
<name>A0A804N3Q9_MAIZE</name>
<dbReference type="EnsemblPlants" id="Zm00001eb132500_T001">
    <property type="protein sequence ID" value="Zm00001eb132500_P001"/>
    <property type="gene ID" value="Zm00001eb132500"/>
</dbReference>
<evidence type="ECO:0000313" key="1">
    <source>
        <dbReference type="EnsemblPlants" id="Zm00001eb132500_P001"/>
    </source>
</evidence>
<reference evidence="1" key="2">
    <citation type="submission" date="2019-07" db="EMBL/GenBank/DDBJ databases">
        <authorList>
            <person name="Seetharam A."/>
            <person name="Woodhouse M."/>
            <person name="Cannon E."/>
        </authorList>
    </citation>
    <scope>NUCLEOTIDE SEQUENCE [LARGE SCALE GENOMIC DNA]</scope>
    <source>
        <strain evidence="1">cv. B73</strain>
    </source>
</reference>
<reference evidence="1" key="3">
    <citation type="submission" date="2021-05" db="UniProtKB">
        <authorList>
            <consortium name="EnsemblPlants"/>
        </authorList>
    </citation>
    <scope>IDENTIFICATION</scope>
    <source>
        <strain evidence="1">cv. B73</strain>
    </source>
</reference>
<dbReference type="InParanoid" id="A0A804N3Q9"/>
<reference evidence="2" key="1">
    <citation type="submission" date="2015-12" db="EMBL/GenBank/DDBJ databases">
        <title>Update maize B73 reference genome by single molecule sequencing technologies.</title>
        <authorList>
            <consortium name="Maize Genome Sequencing Project"/>
            <person name="Ware D."/>
        </authorList>
    </citation>
    <scope>NUCLEOTIDE SEQUENCE [LARGE SCALE GENOMIC DNA]</scope>
    <source>
        <strain evidence="2">cv. B73</strain>
    </source>
</reference>
<keyword evidence="2" id="KW-1185">Reference proteome</keyword>
<accession>A0A804N3Q9</accession>
<sequence>MEDNQTPLPWQHFPPSELHPWREANAAQLTVQGAHKIPAASSTADLHSPNFARCRLAVLWSPMDSAPSTPAVCSLFCAAHPRRRRKPC</sequence>